<dbReference type="Proteomes" id="UP000006177">
    <property type="component" value="Chromosome"/>
</dbReference>
<gene>
    <name evidence="6" type="primary">cI</name>
    <name evidence="6" type="ordered locus">LFML04_0704</name>
</gene>
<protein>
    <submittedName>
        <fullName evidence="6">Repressor protein</fullName>
    </submittedName>
</protein>
<name>J9Z8Z9_LEPFM</name>
<dbReference type="PATRIC" id="fig|1048260.3.peg.760"/>
<proteinExistence type="predicted"/>
<evidence type="ECO:0000256" key="1">
    <source>
        <dbReference type="ARBA" id="ARBA00023015"/>
    </source>
</evidence>
<reference evidence="6 7" key="1">
    <citation type="journal article" date="2011" name="J. Microbiol.">
        <title>Complete genome of Leptospirillum ferriphilum ML-04 provides insight into its physiology and environmental adaptation.</title>
        <authorList>
            <person name="Mi S."/>
            <person name="Song J."/>
            <person name="Lin J."/>
            <person name="Che Y."/>
            <person name="Zheng H."/>
            <person name="Lin J."/>
        </authorList>
    </citation>
    <scope>NUCLEOTIDE SEQUENCE [LARGE SCALE GENOMIC DNA]</scope>
    <source>
        <strain evidence="6 7">ML-04</strain>
    </source>
</reference>
<dbReference type="PANTHER" id="PTHR40661:SF3">
    <property type="entry name" value="FELS-1 PROPHAGE TRANSCRIPTIONAL REGULATOR"/>
    <property type="match status" value="1"/>
</dbReference>
<dbReference type="SUPFAM" id="SSF47413">
    <property type="entry name" value="lambda repressor-like DNA-binding domains"/>
    <property type="match status" value="1"/>
</dbReference>
<evidence type="ECO:0000259" key="4">
    <source>
        <dbReference type="Pfam" id="PF00717"/>
    </source>
</evidence>
<dbReference type="STRING" id="1048260.LFML04_0704"/>
<dbReference type="PANTHER" id="PTHR40661">
    <property type="match status" value="1"/>
</dbReference>
<keyword evidence="2" id="KW-0238">DNA-binding</keyword>
<dbReference type="InterPro" id="IPR010982">
    <property type="entry name" value="Lambda_DNA-bd_dom_sf"/>
</dbReference>
<dbReference type="SUPFAM" id="SSF51306">
    <property type="entry name" value="LexA/Signal peptidase"/>
    <property type="match status" value="1"/>
</dbReference>
<feature type="domain" description="HTH cro/C1-type" evidence="5">
    <location>
        <begin position="10"/>
        <end position="58"/>
    </location>
</feature>
<dbReference type="GO" id="GO:0003677">
    <property type="term" value="F:DNA binding"/>
    <property type="evidence" value="ECO:0007669"/>
    <property type="project" value="UniProtKB-KW"/>
</dbReference>
<dbReference type="CDD" id="cd06529">
    <property type="entry name" value="S24_LexA-like"/>
    <property type="match status" value="1"/>
</dbReference>
<dbReference type="Gene3D" id="1.10.260.40">
    <property type="entry name" value="lambda repressor-like DNA-binding domains"/>
    <property type="match status" value="1"/>
</dbReference>
<dbReference type="InterPro" id="IPR036286">
    <property type="entry name" value="LexA/Signal_pep-like_sf"/>
</dbReference>
<evidence type="ECO:0000313" key="6">
    <source>
        <dbReference type="EMBL" id="AFS52939.1"/>
    </source>
</evidence>
<sequence>METLAELALRLRLEAGYSNRSQFAREVGVSSQAILQIENGTTREMKGRTLAGYIRVLGEAAASKLAPYKAKEITTLATPEEYAFIKRYEAKLSAGDGHENGDHVQIDGTHAFRISWLKKKGLSPEHLCVLEVEGDSMAPDIKSGDVVLIDMTKVEVESGEVFAIQTPDGARIKRIIRQADGRIRFSSDNPDKGRYPDEIYSEEEASRIKIIGKKVWRGG</sequence>
<organism evidence="6 7">
    <name type="scientific">Leptospirillum ferriphilum (strain ML-04)</name>
    <dbReference type="NCBI Taxonomy" id="1048260"/>
    <lineage>
        <taxon>Bacteria</taxon>
        <taxon>Pseudomonadati</taxon>
        <taxon>Nitrospirota</taxon>
        <taxon>Nitrospiria</taxon>
        <taxon>Nitrospirales</taxon>
        <taxon>Nitrospiraceae</taxon>
        <taxon>Leptospirillum</taxon>
    </lineage>
</organism>
<dbReference type="Gene3D" id="2.10.109.10">
    <property type="entry name" value="Umud Fragment, subunit A"/>
    <property type="match status" value="1"/>
</dbReference>
<evidence type="ECO:0000256" key="3">
    <source>
        <dbReference type="ARBA" id="ARBA00023163"/>
    </source>
</evidence>
<dbReference type="InterPro" id="IPR039418">
    <property type="entry name" value="LexA-like"/>
</dbReference>
<dbReference type="HOGENOM" id="CLU_066192_1_2_0"/>
<evidence type="ECO:0000313" key="7">
    <source>
        <dbReference type="Proteomes" id="UP000006177"/>
    </source>
</evidence>
<dbReference type="RefSeq" id="WP_014960449.1">
    <property type="nucleotide sequence ID" value="NC_018649.1"/>
</dbReference>
<dbReference type="InterPro" id="IPR001387">
    <property type="entry name" value="Cro/C1-type_HTH"/>
</dbReference>
<keyword evidence="1" id="KW-0805">Transcription regulation</keyword>
<dbReference type="Pfam" id="PF01381">
    <property type="entry name" value="HTH_3"/>
    <property type="match status" value="1"/>
</dbReference>
<dbReference type="AlphaFoldDB" id="J9Z8Z9"/>
<dbReference type="EMBL" id="CP002919">
    <property type="protein sequence ID" value="AFS52939.1"/>
    <property type="molecule type" value="Genomic_DNA"/>
</dbReference>
<dbReference type="KEGG" id="lfi:LFML04_0704"/>
<evidence type="ECO:0000259" key="5">
    <source>
        <dbReference type="Pfam" id="PF01381"/>
    </source>
</evidence>
<dbReference type="Pfam" id="PF00717">
    <property type="entry name" value="Peptidase_S24"/>
    <property type="match status" value="1"/>
</dbReference>
<dbReference type="InterPro" id="IPR015927">
    <property type="entry name" value="Peptidase_S24_S26A/B/C"/>
</dbReference>
<keyword evidence="3" id="KW-0804">Transcription</keyword>
<accession>J9Z8Z9</accession>
<evidence type="ECO:0000256" key="2">
    <source>
        <dbReference type="ARBA" id="ARBA00023125"/>
    </source>
</evidence>
<feature type="domain" description="Peptidase S24/S26A/S26B/S26C" evidence="4">
    <location>
        <begin position="91"/>
        <end position="213"/>
    </location>
</feature>